<keyword evidence="1" id="KW-0732">Signal</keyword>
<evidence type="ECO:0000313" key="2">
    <source>
        <dbReference type="EMBL" id="MBO8469006.1"/>
    </source>
</evidence>
<dbReference type="EMBL" id="JADIMF010000070">
    <property type="protein sequence ID" value="MBO8469006.1"/>
    <property type="molecule type" value="Genomic_DNA"/>
</dbReference>
<gene>
    <name evidence="2" type="ORF">IAA72_04385</name>
</gene>
<dbReference type="PANTHER" id="PTHR34387">
    <property type="entry name" value="SLR1258 PROTEIN"/>
    <property type="match status" value="1"/>
</dbReference>
<dbReference type="Gene3D" id="3.30.70.2970">
    <property type="entry name" value="Protein of unknown function (DUF541), domain 2"/>
    <property type="match status" value="1"/>
</dbReference>
<feature type="chain" id="PRO_5038606358" evidence="1">
    <location>
        <begin position="20"/>
        <end position="229"/>
    </location>
</feature>
<dbReference type="PANTHER" id="PTHR34387:SF1">
    <property type="entry name" value="PERIPLASMIC IMMUNOGENIC PROTEIN"/>
    <property type="match status" value="1"/>
</dbReference>
<protein>
    <submittedName>
        <fullName evidence="2">SIMPL domain-containing protein</fullName>
    </submittedName>
</protein>
<dbReference type="Gene3D" id="3.30.110.170">
    <property type="entry name" value="Protein of unknown function (DUF541), domain 1"/>
    <property type="match status" value="1"/>
</dbReference>
<evidence type="ECO:0000313" key="3">
    <source>
        <dbReference type="Proteomes" id="UP000810292"/>
    </source>
</evidence>
<proteinExistence type="predicted"/>
<accession>A0A9D9ND11</accession>
<dbReference type="AlphaFoldDB" id="A0A9D9ND11"/>
<reference evidence="2" key="1">
    <citation type="submission" date="2020-10" db="EMBL/GenBank/DDBJ databases">
        <authorList>
            <person name="Gilroy R."/>
        </authorList>
    </citation>
    <scope>NUCLEOTIDE SEQUENCE</scope>
    <source>
        <strain evidence="2">14700</strain>
    </source>
</reference>
<sequence length="229" mass="24406">MRKLFIILFAILLASCASTDNIPTVSVTGSASVSMLPDMLSFTVTASRTVETTEEARSTVSMMINSAVEILQNEYAVDDDDIVTAYVSVSPEYSWKDGESILLGQRAVQSVDVTLHDIDAAGKVFQSLSSIDGIGISSITADKENKSLETMKARSFAVQDAHDKAAVYANAAGYVLGDLVSLSDDTVSAVPYANRMYAMEAASASDAMSYYVGDISISDSVTAVYELLK</sequence>
<reference evidence="2" key="2">
    <citation type="journal article" date="2021" name="PeerJ">
        <title>Extensive microbial diversity within the chicken gut microbiome revealed by metagenomics and culture.</title>
        <authorList>
            <person name="Gilroy R."/>
            <person name="Ravi A."/>
            <person name="Getino M."/>
            <person name="Pursley I."/>
            <person name="Horton D.L."/>
            <person name="Alikhan N.F."/>
            <person name="Baker D."/>
            <person name="Gharbi K."/>
            <person name="Hall N."/>
            <person name="Watson M."/>
            <person name="Adriaenssens E.M."/>
            <person name="Foster-Nyarko E."/>
            <person name="Jarju S."/>
            <person name="Secka A."/>
            <person name="Antonio M."/>
            <person name="Oren A."/>
            <person name="Chaudhuri R.R."/>
            <person name="La Ragione R."/>
            <person name="Hildebrand F."/>
            <person name="Pallen M.J."/>
        </authorList>
    </citation>
    <scope>NUCLEOTIDE SEQUENCE</scope>
    <source>
        <strain evidence="2">14700</strain>
    </source>
</reference>
<dbReference type="InterPro" id="IPR007497">
    <property type="entry name" value="SIMPL/DUF541"/>
</dbReference>
<dbReference type="PROSITE" id="PS51257">
    <property type="entry name" value="PROKAR_LIPOPROTEIN"/>
    <property type="match status" value="1"/>
</dbReference>
<comment type="caution">
    <text evidence="2">The sequence shown here is derived from an EMBL/GenBank/DDBJ whole genome shotgun (WGS) entry which is preliminary data.</text>
</comment>
<dbReference type="Proteomes" id="UP000810292">
    <property type="component" value="Unassembled WGS sequence"/>
</dbReference>
<name>A0A9D9ND11_9SPIO</name>
<dbReference type="GO" id="GO:0006974">
    <property type="term" value="P:DNA damage response"/>
    <property type="evidence" value="ECO:0007669"/>
    <property type="project" value="TreeGrafter"/>
</dbReference>
<evidence type="ECO:0000256" key="1">
    <source>
        <dbReference type="SAM" id="SignalP"/>
    </source>
</evidence>
<dbReference type="InterPro" id="IPR052022">
    <property type="entry name" value="26kDa_periplasmic_antigen"/>
</dbReference>
<dbReference type="Pfam" id="PF04402">
    <property type="entry name" value="SIMPL"/>
    <property type="match status" value="1"/>
</dbReference>
<feature type="signal peptide" evidence="1">
    <location>
        <begin position="1"/>
        <end position="19"/>
    </location>
</feature>
<organism evidence="2 3">
    <name type="scientific">Candidatus Ornithospirochaeta stercoravium</name>
    <dbReference type="NCBI Taxonomy" id="2840897"/>
    <lineage>
        <taxon>Bacteria</taxon>
        <taxon>Pseudomonadati</taxon>
        <taxon>Spirochaetota</taxon>
        <taxon>Spirochaetia</taxon>
        <taxon>Spirochaetales</taxon>
        <taxon>Spirochaetaceae</taxon>
        <taxon>Spirochaetaceae incertae sedis</taxon>
        <taxon>Candidatus Ornithospirochaeta</taxon>
    </lineage>
</organism>